<dbReference type="InterPro" id="IPR029058">
    <property type="entry name" value="AB_hydrolase_fold"/>
</dbReference>
<name>G2QGB3_THET4</name>
<dbReference type="RefSeq" id="XP_003664618.1">
    <property type="nucleotide sequence ID" value="XM_003664570.1"/>
</dbReference>
<keyword evidence="2" id="KW-0378">Hydrolase</keyword>
<dbReference type="eggNOG" id="ENOG502RY03">
    <property type="taxonomic scope" value="Eukaryota"/>
</dbReference>
<proteinExistence type="inferred from homology"/>
<dbReference type="InParanoid" id="G2QGB3"/>
<evidence type="ECO:0000313" key="4">
    <source>
        <dbReference type="EMBL" id="AEO59373.1"/>
    </source>
</evidence>
<sequence>MNPWESITPSPDLAWHPCYTAINPSFLCARLTVPMDYAHENDDPDGTKVHLALVLLPPASQGQTPSDHTTTDPPKKAPLLINPGGPGGSGALLALLMGPSLQRALGTDQPILGFDPRGVGFTTPVADCWAAPAPPDACDDEDGGGGGGGAGPACEDDAAKGLLRRVEWEQVNTAYGLVGESEAATRYLEAGHRGVNALCRSRDDRHGGASGLAWSGTGEVARDMARIVDKWDEWVDLEEEEAGAAAEREMRGKLVYWGFSYGTYLGATFARMFPHRVGRLLLDGVVDAELYERPVWKESLVDADKVLDEFFRYCAAAGRDCALYRDGDQADDVRRKYETVMERLRTSPVTFTHPDYFYPVILRESLVKQLAFTVLYSPIQGFPGLAWILDCIYEGRYEQLSAMFQDSELMCSVPGNNLLMGLKTDAQRAVMCSDKRQPVNMTVPDWEAEHKNMAELSQFAGIWMGIMMQCSGWDVSPPHRAPMGPWTSSRGQFETANPILFLSNTHDPVTPLRAAVKMALKFKGAGLLEQKSLGHCTVSTVSRCTTRVVREYLATGKVPPPPAAVDGNYTGEWMRCDVDEVPWRPAGPKLAASLEDEERDMIDAWRQLRRTLDSMERWNVGRWRKGMDGEAVMELFREVKNVLAE</sequence>
<dbReference type="InterPro" id="IPR051601">
    <property type="entry name" value="Serine_prot/Carboxylest_S33"/>
</dbReference>
<dbReference type="Pfam" id="PF08386">
    <property type="entry name" value="Abhydrolase_4"/>
    <property type="match status" value="1"/>
</dbReference>
<dbReference type="InterPro" id="IPR013595">
    <property type="entry name" value="Pept_S33_TAP-like_C"/>
</dbReference>
<dbReference type="Gene3D" id="3.40.50.1820">
    <property type="entry name" value="alpha/beta hydrolase"/>
    <property type="match status" value="1"/>
</dbReference>
<comment type="similarity">
    <text evidence="1">Belongs to the peptidase S33 family.</text>
</comment>
<dbReference type="SUPFAM" id="SSF53474">
    <property type="entry name" value="alpha/beta-Hydrolases"/>
    <property type="match status" value="1"/>
</dbReference>
<dbReference type="VEuPathDB" id="FungiDB:MYCTH_2307610"/>
<dbReference type="HOGENOM" id="CLU_013364_5_2_1"/>
<dbReference type="Proteomes" id="UP000007322">
    <property type="component" value="Chromosome 4"/>
</dbReference>
<dbReference type="GO" id="GO:0016787">
    <property type="term" value="F:hydrolase activity"/>
    <property type="evidence" value="ECO:0007669"/>
    <property type="project" value="UniProtKB-KW"/>
</dbReference>
<dbReference type="KEGG" id="mtm:MYCTH_2307610"/>
<dbReference type="STRING" id="573729.G2QGB3"/>
<keyword evidence="5" id="KW-1185">Reference proteome</keyword>
<dbReference type="AlphaFoldDB" id="G2QGB3"/>
<evidence type="ECO:0000313" key="5">
    <source>
        <dbReference type="Proteomes" id="UP000007322"/>
    </source>
</evidence>
<gene>
    <name evidence="4" type="ORF">MYCTH_2307610</name>
</gene>
<evidence type="ECO:0000259" key="3">
    <source>
        <dbReference type="Pfam" id="PF08386"/>
    </source>
</evidence>
<evidence type="ECO:0000256" key="2">
    <source>
        <dbReference type="ARBA" id="ARBA00022801"/>
    </source>
</evidence>
<dbReference type="GeneID" id="11506434"/>
<dbReference type="OMA" id="DEYPWKP"/>
<dbReference type="PANTHER" id="PTHR43248">
    <property type="entry name" value="2-SUCCINYL-6-HYDROXY-2,4-CYCLOHEXADIENE-1-CARBOXYLATE SYNTHASE"/>
    <property type="match status" value="1"/>
</dbReference>
<evidence type="ECO:0000256" key="1">
    <source>
        <dbReference type="ARBA" id="ARBA00010088"/>
    </source>
</evidence>
<accession>G2QGB3</accession>
<dbReference type="OrthoDB" id="425534at2759"/>
<dbReference type="PANTHER" id="PTHR43248:SF25">
    <property type="entry name" value="AB HYDROLASE-1 DOMAIN-CONTAINING PROTEIN-RELATED"/>
    <property type="match status" value="1"/>
</dbReference>
<feature type="domain" description="Peptidase S33 tripeptidyl aminopeptidase-like C-terminal" evidence="3">
    <location>
        <begin position="463"/>
        <end position="560"/>
    </location>
</feature>
<protein>
    <recommendedName>
        <fullName evidence="3">Peptidase S33 tripeptidyl aminopeptidase-like C-terminal domain-containing protein</fullName>
    </recommendedName>
</protein>
<reference evidence="4 5" key="1">
    <citation type="journal article" date="2011" name="Nat. Biotechnol.">
        <title>Comparative genomic analysis of the thermophilic biomass-degrading fungi Myceliophthora thermophila and Thielavia terrestris.</title>
        <authorList>
            <person name="Berka R.M."/>
            <person name="Grigoriev I.V."/>
            <person name="Otillar R."/>
            <person name="Salamov A."/>
            <person name="Grimwood J."/>
            <person name="Reid I."/>
            <person name="Ishmael N."/>
            <person name="John T."/>
            <person name="Darmond C."/>
            <person name="Moisan M.-C."/>
            <person name="Henrissat B."/>
            <person name="Coutinho P.M."/>
            <person name="Lombard V."/>
            <person name="Natvig D.O."/>
            <person name="Lindquist E."/>
            <person name="Schmutz J."/>
            <person name="Lucas S."/>
            <person name="Harris P."/>
            <person name="Powlowski J."/>
            <person name="Bellemare A."/>
            <person name="Taylor D."/>
            <person name="Butler G."/>
            <person name="de Vries R.P."/>
            <person name="Allijn I.E."/>
            <person name="van den Brink J."/>
            <person name="Ushinsky S."/>
            <person name="Storms R."/>
            <person name="Powell A.J."/>
            <person name="Paulsen I.T."/>
            <person name="Elbourne L.D.H."/>
            <person name="Baker S.E."/>
            <person name="Magnuson J."/>
            <person name="LaBoissiere S."/>
            <person name="Clutterbuck A.J."/>
            <person name="Martinez D."/>
            <person name="Wogulis M."/>
            <person name="de Leon A.L."/>
            <person name="Rey M.W."/>
            <person name="Tsang A."/>
        </authorList>
    </citation>
    <scope>NUCLEOTIDE SEQUENCE [LARGE SCALE GENOMIC DNA]</scope>
    <source>
        <strain evidence="5">ATCC 42464 / BCRC 31852 / DSM 1799</strain>
    </source>
</reference>
<organism evidence="4 5">
    <name type="scientific">Thermothelomyces thermophilus (strain ATCC 42464 / BCRC 31852 / DSM 1799)</name>
    <name type="common">Sporotrichum thermophile</name>
    <dbReference type="NCBI Taxonomy" id="573729"/>
    <lineage>
        <taxon>Eukaryota</taxon>
        <taxon>Fungi</taxon>
        <taxon>Dikarya</taxon>
        <taxon>Ascomycota</taxon>
        <taxon>Pezizomycotina</taxon>
        <taxon>Sordariomycetes</taxon>
        <taxon>Sordariomycetidae</taxon>
        <taxon>Sordariales</taxon>
        <taxon>Chaetomiaceae</taxon>
        <taxon>Thermothelomyces</taxon>
    </lineage>
</organism>
<dbReference type="EMBL" id="CP003005">
    <property type="protein sequence ID" value="AEO59373.1"/>
    <property type="molecule type" value="Genomic_DNA"/>
</dbReference>